<dbReference type="AlphaFoldDB" id="A0A137NZ89"/>
<dbReference type="InterPro" id="IPR036420">
    <property type="entry name" value="BRCT_dom_sf"/>
</dbReference>
<keyword evidence="4" id="KW-1185">Reference proteome</keyword>
<dbReference type="SUPFAM" id="SSF52113">
    <property type="entry name" value="BRCT domain"/>
    <property type="match status" value="5"/>
</dbReference>
<reference evidence="3 4" key="1">
    <citation type="journal article" date="2015" name="Genome Biol. Evol.">
        <title>Phylogenomic analyses indicate that early fungi evolved digesting cell walls of algal ancestors of land plants.</title>
        <authorList>
            <person name="Chang Y."/>
            <person name="Wang S."/>
            <person name="Sekimoto S."/>
            <person name="Aerts A.L."/>
            <person name="Choi C."/>
            <person name="Clum A."/>
            <person name="LaButti K.M."/>
            <person name="Lindquist E.A."/>
            <person name="Yee Ngan C."/>
            <person name="Ohm R.A."/>
            <person name="Salamov A.A."/>
            <person name="Grigoriev I.V."/>
            <person name="Spatafora J.W."/>
            <person name="Berbee M.L."/>
        </authorList>
    </citation>
    <scope>NUCLEOTIDE SEQUENCE [LARGE SCALE GENOMIC DNA]</scope>
    <source>
        <strain evidence="3 4">NRRL 28638</strain>
    </source>
</reference>
<dbReference type="EMBL" id="KQ964598">
    <property type="protein sequence ID" value="KXN68052.1"/>
    <property type="molecule type" value="Genomic_DNA"/>
</dbReference>
<organism evidence="3 4">
    <name type="scientific">Conidiobolus coronatus (strain ATCC 28846 / CBS 209.66 / NRRL 28638)</name>
    <name type="common">Delacroixia coronata</name>
    <dbReference type="NCBI Taxonomy" id="796925"/>
    <lineage>
        <taxon>Eukaryota</taxon>
        <taxon>Fungi</taxon>
        <taxon>Fungi incertae sedis</taxon>
        <taxon>Zoopagomycota</taxon>
        <taxon>Entomophthoromycotina</taxon>
        <taxon>Entomophthoromycetes</taxon>
        <taxon>Entomophthorales</taxon>
        <taxon>Ancylistaceae</taxon>
        <taxon>Conidiobolus</taxon>
    </lineage>
</organism>
<dbReference type="Proteomes" id="UP000070444">
    <property type="component" value="Unassembled WGS sequence"/>
</dbReference>
<accession>A0A137NZ89</accession>
<sequence length="865" mass="99077">MQKTRFFSNILKFKKLQRLRPLKGKLFLIVKEEFKQAKDYYLTKTKLIALGGKETDDVETTGVHYYICNNVNTPKYRRAIELGVTLLTSEFVVAVDEAAKSNKLELDRLVSDSKLPPFYLLNFLLLGLNSTEDSEYKKLETVIESSGGNVDTRITTKTDIIAVKNSYKFKFDSISSRDNSKFRVVNYDWILDCDRSFIFEVLTNYPYGASNKYDGTGGDLKIKTDRDFNKVFSGCHFYIPQDYLLKSIAIKTSIQINLGIIHDKESIRHVTHFMVPRTGFTPQDKSLITGLDKNQIKFVQLNWIEESAQQHRRIDESDYLVDSETGEWVKNKNKSMQKSYNAAYTKDFLRKSNQQLQSSFKDFPGNQQHRSISGLPHQLSLHIKENQGEPPLYWDSSTTAGKLHSAGECSSRLCMFNNTQFLIVGFPSKKTSVIKDCIEQGGGVVLKEALEAGCQTVCVLPFDGSIKMSPRKSNSYASEFWVERCINDRVFHLTTENILFQPLENCEAIQGFDKYIFCFTGVETLERDQLIKVLEKLGARTSQSFTSKCTHLVVIKSNQRSKKVLRAEALRVPIVNLIEIYQIIRTGYNHLILGNTSISAHNTQLQFTDSNRNNISSIMKGYIFCLDNLGDDMGREMMKKIQTMGGELCFSPFKKTTHIIQNLRSNQKTQYVAKNVHRIYPHIKFASYYWINWSYKYGANLNPRKYPSNFDPIVFGIDELKFVEESRRKVSIFEHANEATGAKTCYAAPDAKTPNPSKYHYLMVKKLNSTLNVSENTNLNVPEGSFSASLTRDKLMPQFPPSRFSRDKAGLKFSIPVFPCFKDFNLIKHNLADKSIYSQSWKSPEMHVEAIEYTECLKGPQFFGF</sequence>
<evidence type="ECO:0000313" key="3">
    <source>
        <dbReference type="EMBL" id="KXN68052.1"/>
    </source>
</evidence>
<dbReference type="InterPro" id="IPR001357">
    <property type="entry name" value="BRCT_dom"/>
</dbReference>
<keyword evidence="1" id="KW-0677">Repeat</keyword>
<dbReference type="GO" id="GO:0007095">
    <property type="term" value="P:mitotic G2 DNA damage checkpoint signaling"/>
    <property type="evidence" value="ECO:0007669"/>
    <property type="project" value="TreeGrafter"/>
</dbReference>
<feature type="domain" description="BRCT" evidence="2">
    <location>
        <begin position="113"/>
        <end position="193"/>
    </location>
</feature>
<gene>
    <name evidence="3" type="ORF">CONCODRAFT_72533</name>
</gene>
<dbReference type="PANTHER" id="PTHR13561:SF20">
    <property type="entry name" value="DNA TOPOISOMERASE 2-BINDING PROTEIN 1"/>
    <property type="match status" value="1"/>
</dbReference>
<dbReference type="OrthoDB" id="2143040at2759"/>
<dbReference type="PROSITE" id="PS50172">
    <property type="entry name" value="BRCT"/>
    <property type="match status" value="4"/>
</dbReference>
<dbReference type="SMART" id="SM00292">
    <property type="entry name" value="BRCT"/>
    <property type="match status" value="5"/>
</dbReference>
<name>A0A137NZ89_CONC2</name>
<evidence type="ECO:0000256" key="1">
    <source>
        <dbReference type="ARBA" id="ARBA00022737"/>
    </source>
</evidence>
<feature type="domain" description="BRCT" evidence="2">
    <location>
        <begin position="614"/>
        <end position="708"/>
    </location>
</feature>
<dbReference type="CDD" id="cd00027">
    <property type="entry name" value="BRCT"/>
    <property type="match status" value="3"/>
</dbReference>
<evidence type="ECO:0000259" key="2">
    <source>
        <dbReference type="PROSITE" id="PS50172"/>
    </source>
</evidence>
<dbReference type="GO" id="GO:0033314">
    <property type="term" value="P:mitotic DNA replication checkpoint signaling"/>
    <property type="evidence" value="ECO:0007669"/>
    <property type="project" value="TreeGrafter"/>
</dbReference>
<dbReference type="Gene3D" id="3.40.50.10190">
    <property type="entry name" value="BRCT domain"/>
    <property type="match status" value="5"/>
</dbReference>
<feature type="domain" description="BRCT" evidence="2">
    <location>
        <begin position="227"/>
        <end position="321"/>
    </location>
</feature>
<dbReference type="OMA" id="HERWISG"/>
<dbReference type="Pfam" id="PF00533">
    <property type="entry name" value="BRCT"/>
    <property type="match status" value="2"/>
</dbReference>
<dbReference type="PANTHER" id="PTHR13561">
    <property type="entry name" value="DNA REPLICATION REGULATOR DPB11-RELATED"/>
    <property type="match status" value="1"/>
</dbReference>
<feature type="domain" description="BRCT" evidence="2">
    <location>
        <begin position="507"/>
        <end position="587"/>
    </location>
</feature>
<protein>
    <recommendedName>
        <fullName evidence="2">BRCT domain-containing protein</fullName>
    </recommendedName>
</protein>
<dbReference type="STRING" id="796925.A0A137NZ89"/>
<proteinExistence type="predicted"/>
<evidence type="ECO:0000313" key="4">
    <source>
        <dbReference type="Proteomes" id="UP000070444"/>
    </source>
</evidence>
<dbReference type="GO" id="GO:0006270">
    <property type="term" value="P:DNA replication initiation"/>
    <property type="evidence" value="ECO:0007669"/>
    <property type="project" value="TreeGrafter"/>
</dbReference>